<dbReference type="Proteomes" id="UP000254428">
    <property type="component" value="Unassembled WGS sequence"/>
</dbReference>
<sequence>MADSFQLKAIITAVDKVSAPLKGMQRQLKGFKRSLPACHWAQRVPEPQYWGRWRSRSNLPLPLNQKWRMSGKWWMVWIRRKRLRQ</sequence>
<organism evidence="1 2">
    <name type="scientific">Escherichia coli</name>
    <dbReference type="NCBI Taxonomy" id="562"/>
    <lineage>
        <taxon>Bacteria</taxon>
        <taxon>Pseudomonadati</taxon>
        <taxon>Pseudomonadota</taxon>
        <taxon>Gammaproteobacteria</taxon>
        <taxon>Enterobacterales</taxon>
        <taxon>Enterobacteriaceae</taxon>
        <taxon>Escherichia</taxon>
    </lineage>
</organism>
<dbReference type="EMBL" id="UGBT01000002">
    <property type="protein sequence ID" value="STH72701.1"/>
    <property type="molecule type" value="Genomic_DNA"/>
</dbReference>
<evidence type="ECO:0000313" key="1">
    <source>
        <dbReference type="EMBL" id="STH72701.1"/>
    </source>
</evidence>
<gene>
    <name evidence="1" type="ORF">NCTC11341_04393</name>
</gene>
<protein>
    <submittedName>
        <fullName evidence="1">Putative phage tail tape measure protein</fullName>
    </submittedName>
</protein>
<reference evidence="1 2" key="1">
    <citation type="submission" date="2018-06" db="EMBL/GenBank/DDBJ databases">
        <authorList>
            <consortium name="Pathogen Informatics"/>
            <person name="Doyle S."/>
        </authorList>
    </citation>
    <scope>NUCLEOTIDE SEQUENCE [LARGE SCALE GENOMIC DNA]</scope>
    <source>
        <strain evidence="1 2">NCTC11341</strain>
    </source>
</reference>
<evidence type="ECO:0000313" key="2">
    <source>
        <dbReference type="Proteomes" id="UP000254428"/>
    </source>
</evidence>
<accession>A0A376P2W8</accession>
<name>A0A376P2W8_ECOLX</name>
<proteinExistence type="predicted"/>
<dbReference type="AlphaFoldDB" id="A0A376P2W8"/>